<dbReference type="Proteomes" id="UP000001312">
    <property type="component" value="Unassembled WGS sequence"/>
</dbReference>
<keyword evidence="2" id="KW-1185">Reference proteome</keyword>
<name>A7F187_SCLS1</name>
<dbReference type="EMBL" id="CH476638">
    <property type="protein sequence ID" value="EDN95479.1"/>
    <property type="molecule type" value="Genomic_DNA"/>
</dbReference>
<evidence type="ECO:0000313" key="1">
    <source>
        <dbReference type="EMBL" id="EDN95479.1"/>
    </source>
</evidence>
<proteinExistence type="predicted"/>
<evidence type="ECO:0000313" key="2">
    <source>
        <dbReference type="Proteomes" id="UP000001312"/>
    </source>
</evidence>
<dbReference type="InParanoid" id="A7F187"/>
<accession>A7F187</accession>
<dbReference type="KEGG" id="ssl:SS1G_11357"/>
<organism evidence="1 2">
    <name type="scientific">Sclerotinia sclerotiorum (strain ATCC 18683 / 1980 / Ss-1)</name>
    <name type="common">White mold</name>
    <name type="synonym">Whetzelinia sclerotiorum</name>
    <dbReference type="NCBI Taxonomy" id="665079"/>
    <lineage>
        <taxon>Eukaryota</taxon>
        <taxon>Fungi</taxon>
        <taxon>Dikarya</taxon>
        <taxon>Ascomycota</taxon>
        <taxon>Pezizomycotina</taxon>
        <taxon>Leotiomycetes</taxon>
        <taxon>Helotiales</taxon>
        <taxon>Sclerotiniaceae</taxon>
        <taxon>Sclerotinia</taxon>
    </lineage>
</organism>
<dbReference type="AlphaFoldDB" id="A7F187"/>
<protein>
    <submittedName>
        <fullName evidence="1">Uncharacterized protein</fullName>
    </submittedName>
</protein>
<dbReference type="RefSeq" id="XP_001587365.1">
    <property type="nucleotide sequence ID" value="XM_001587315.1"/>
</dbReference>
<gene>
    <name evidence="1" type="ORF">SS1G_11357</name>
</gene>
<reference evidence="2" key="1">
    <citation type="journal article" date="2011" name="PLoS Genet.">
        <title>Genomic analysis of the necrotrophic fungal pathogens Sclerotinia sclerotiorum and Botrytis cinerea.</title>
        <authorList>
            <person name="Amselem J."/>
            <person name="Cuomo C.A."/>
            <person name="van Kan J.A."/>
            <person name="Viaud M."/>
            <person name="Benito E.P."/>
            <person name="Couloux A."/>
            <person name="Coutinho P.M."/>
            <person name="de Vries R.P."/>
            <person name="Dyer P.S."/>
            <person name="Fillinger S."/>
            <person name="Fournier E."/>
            <person name="Gout L."/>
            <person name="Hahn M."/>
            <person name="Kohn L."/>
            <person name="Lapalu N."/>
            <person name="Plummer K.M."/>
            <person name="Pradier J.M."/>
            <person name="Quevillon E."/>
            <person name="Sharon A."/>
            <person name="Simon A."/>
            <person name="ten Have A."/>
            <person name="Tudzynski B."/>
            <person name="Tudzynski P."/>
            <person name="Wincker P."/>
            <person name="Andrew M."/>
            <person name="Anthouard V."/>
            <person name="Beever R.E."/>
            <person name="Beffa R."/>
            <person name="Benoit I."/>
            <person name="Bouzid O."/>
            <person name="Brault B."/>
            <person name="Chen Z."/>
            <person name="Choquer M."/>
            <person name="Collemare J."/>
            <person name="Cotton P."/>
            <person name="Danchin E.G."/>
            <person name="Da Silva C."/>
            <person name="Gautier A."/>
            <person name="Giraud C."/>
            <person name="Giraud T."/>
            <person name="Gonzalez C."/>
            <person name="Grossetete S."/>
            <person name="Guldener U."/>
            <person name="Henrissat B."/>
            <person name="Howlett B.J."/>
            <person name="Kodira C."/>
            <person name="Kretschmer M."/>
            <person name="Lappartient A."/>
            <person name="Leroch M."/>
            <person name="Levis C."/>
            <person name="Mauceli E."/>
            <person name="Neuveglise C."/>
            <person name="Oeser B."/>
            <person name="Pearson M."/>
            <person name="Poulain J."/>
            <person name="Poussereau N."/>
            <person name="Quesneville H."/>
            <person name="Rascle C."/>
            <person name="Schumacher J."/>
            <person name="Segurens B."/>
            <person name="Sexton A."/>
            <person name="Silva E."/>
            <person name="Sirven C."/>
            <person name="Soanes D.M."/>
            <person name="Talbot N.J."/>
            <person name="Templeton M."/>
            <person name="Yandava C."/>
            <person name="Yarden O."/>
            <person name="Zeng Q."/>
            <person name="Rollins J.A."/>
            <person name="Lebrun M.H."/>
            <person name="Dickman M."/>
        </authorList>
    </citation>
    <scope>NUCLEOTIDE SEQUENCE [LARGE SCALE GENOMIC DNA]</scope>
    <source>
        <strain evidence="2">ATCC 18683 / 1980 / Ss-1</strain>
    </source>
</reference>
<dbReference type="GeneID" id="5483608"/>
<sequence length="88" mass="10388">MSVIDSISLDSRFLRREAMEHALSIKLIDIELKMSLCVFPSLKRLYRKKIVIVRNPYGQPTVEFRSASRMQREIEFKYLLGSLWQPLT</sequence>